<sequence length="369" mass="39764">MENRSMLIGLHGITGVGWKTIKRVIDSCSDLRELREWSFADYTRTGIPAAKAECIIEGLDEGKLQERVELARRLGIGFLTRFDSDYPDLLAETAQPPWVLYYRGSLKALEYPKIGIVGTRTPTAYGKKIAEELAAALSGSGITVVSGLARGIDAQAHRGAIGKTGGTIAVLGVSPDRIYPPEHGRLQDEIIGSGGLLLSEYPVGTLPHPGLFPLRNRIIAGLSLGIVVVEAAERSGSLITADLALEESRDVFAVPGPIHSPKSRGALYLIKQGAKMVISPEDILEEYTHLSPSSGHFVEPLTKSATQSPEEGMSADEVVLYRFLSSVPVTADVLLEQTQFTFGHLHSVLLSLLLKNKIAEQPGSTYVSI</sequence>
<keyword evidence="5" id="KW-1185">Reference proteome</keyword>
<dbReference type="AlphaFoldDB" id="A0A7X3FGC8"/>
<protein>
    <submittedName>
        <fullName evidence="4">DNA-protecting protein DprA</fullName>
    </submittedName>
</protein>
<evidence type="ECO:0000256" key="1">
    <source>
        <dbReference type="ARBA" id="ARBA00006525"/>
    </source>
</evidence>
<dbReference type="Pfam" id="PF02481">
    <property type="entry name" value="DNA_processg_A"/>
    <property type="match status" value="1"/>
</dbReference>
<name>A0A7X3FGC8_9BACL</name>
<organism evidence="4 5">
    <name type="scientific">Paenibacillus lutrae</name>
    <dbReference type="NCBI Taxonomy" id="2078573"/>
    <lineage>
        <taxon>Bacteria</taxon>
        <taxon>Bacillati</taxon>
        <taxon>Bacillota</taxon>
        <taxon>Bacilli</taxon>
        <taxon>Bacillales</taxon>
        <taxon>Paenibacillaceae</taxon>
        <taxon>Paenibacillus</taxon>
    </lineage>
</organism>
<reference evidence="4 5" key="1">
    <citation type="journal article" date="2019" name="Microorganisms">
        <title>Paenibacillus lutrae sp. nov., A Chitinolytic Species Isolated from A River Otter in Castril Natural Park, Granada, Spain.</title>
        <authorList>
            <person name="Rodriguez M."/>
            <person name="Reina J.C."/>
            <person name="Bejar V."/>
            <person name="Llamas I."/>
        </authorList>
    </citation>
    <scope>NUCLEOTIDE SEQUENCE [LARGE SCALE GENOMIC DNA]</scope>
    <source>
        <strain evidence="4 5">N10</strain>
    </source>
</reference>
<feature type="domain" description="Smf/DprA SLOG" evidence="2">
    <location>
        <begin position="78"/>
        <end position="287"/>
    </location>
</feature>
<evidence type="ECO:0000313" key="4">
    <source>
        <dbReference type="EMBL" id="MVO99171.1"/>
    </source>
</evidence>
<dbReference type="GO" id="GO:0009294">
    <property type="term" value="P:DNA-mediated transformation"/>
    <property type="evidence" value="ECO:0007669"/>
    <property type="project" value="InterPro"/>
</dbReference>
<accession>A0A7X3FGC8</accession>
<dbReference type="InterPro" id="IPR041614">
    <property type="entry name" value="DprA_WH"/>
</dbReference>
<dbReference type="Pfam" id="PF17782">
    <property type="entry name" value="WHD_DprA"/>
    <property type="match status" value="1"/>
</dbReference>
<evidence type="ECO:0000259" key="3">
    <source>
        <dbReference type="Pfam" id="PF17782"/>
    </source>
</evidence>
<proteinExistence type="inferred from homology"/>
<dbReference type="InterPro" id="IPR036388">
    <property type="entry name" value="WH-like_DNA-bd_sf"/>
</dbReference>
<dbReference type="Proteomes" id="UP000490800">
    <property type="component" value="Unassembled WGS sequence"/>
</dbReference>
<evidence type="ECO:0000259" key="2">
    <source>
        <dbReference type="Pfam" id="PF02481"/>
    </source>
</evidence>
<dbReference type="InterPro" id="IPR003488">
    <property type="entry name" value="DprA"/>
</dbReference>
<feature type="domain" description="DprA winged helix" evidence="3">
    <location>
        <begin position="306"/>
        <end position="363"/>
    </location>
</feature>
<dbReference type="InterPro" id="IPR010994">
    <property type="entry name" value="RuvA_2-like"/>
</dbReference>
<dbReference type="OrthoDB" id="9785707at2"/>
<dbReference type="InterPro" id="IPR057666">
    <property type="entry name" value="DrpA_SLOG"/>
</dbReference>
<comment type="similarity">
    <text evidence="1">Belongs to the DprA/Smf family.</text>
</comment>
<dbReference type="PANTHER" id="PTHR43022:SF1">
    <property type="entry name" value="PROTEIN SMF"/>
    <property type="match status" value="1"/>
</dbReference>
<dbReference type="Gene3D" id="3.40.50.450">
    <property type="match status" value="1"/>
</dbReference>
<dbReference type="RefSeq" id="WP_157334033.1">
    <property type="nucleotide sequence ID" value="NZ_RHLK01000003.1"/>
</dbReference>
<dbReference type="EMBL" id="RHLK01000003">
    <property type="protein sequence ID" value="MVO99171.1"/>
    <property type="molecule type" value="Genomic_DNA"/>
</dbReference>
<dbReference type="NCBIfam" id="TIGR00732">
    <property type="entry name" value="dprA"/>
    <property type="match status" value="1"/>
</dbReference>
<dbReference type="SUPFAM" id="SSF47781">
    <property type="entry name" value="RuvA domain 2-like"/>
    <property type="match status" value="1"/>
</dbReference>
<comment type="caution">
    <text evidence="4">The sequence shown here is derived from an EMBL/GenBank/DDBJ whole genome shotgun (WGS) entry which is preliminary data.</text>
</comment>
<dbReference type="SUPFAM" id="SSF102405">
    <property type="entry name" value="MCP/YpsA-like"/>
    <property type="match status" value="1"/>
</dbReference>
<dbReference type="PANTHER" id="PTHR43022">
    <property type="entry name" value="PROTEIN SMF"/>
    <property type="match status" value="1"/>
</dbReference>
<evidence type="ECO:0000313" key="5">
    <source>
        <dbReference type="Proteomes" id="UP000490800"/>
    </source>
</evidence>
<dbReference type="Gene3D" id="1.10.10.10">
    <property type="entry name" value="Winged helix-like DNA-binding domain superfamily/Winged helix DNA-binding domain"/>
    <property type="match status" value="1"/>
</dbReference>
<gene>
    <name evidence="4" type="primary">dprA</name>
    <name evidence="4" type="ORF">EDM21_06470</name>
</gene>